<organism evidence="7 8">
    <name type="scientific">Monoraphidium neglectum</name>
    <dbReference type="NCBI Taxonomy" id="145388"/>
    <lineage>
        <taxon>Eukaryota</taxon>
        <taxon>Viridiplantae</taxon>
        <taxon>Chlorophyta</taxon>
        <taxon>core chlorophytes</taxon>
        <taxon>Chlorophyceae</taxon>
        <taxon>CS clade</taxon>
        <taxon>Sphaeropleales</taxon>
        <taxon>Selenastraceae</taxon>
        <taxon>Monoraphidium</taxon>
    </lineage>
</organism>
<dbReference type="GO" id="GO:0008270">
    <property type="term" value="F:zinc ion binding"/>
    <property type="evidence" value="ECO:0007669"/>
    <property type="project" value="UniProtKB-KW"/>
</dbReference>
<dbReference type="InterPro" id="IPR002893">
    <property type="entry name" value="Znf_MYND"/>
</dbReference>
<dbReference type="SUPFAM" id="SSF144232">
    <property type="entry name" value="HIT/MYND zinc finger-like"/>
    <property type="match status" value="1"/>
</dbReference>
<evidence type="ECO:0000256" key="2">
    <source>
        <dbReference type="ARBA" id="ARBA00022771"/>
    </source>
</evidence>
<protein>
    <recommendedName>
        <fullName evidence="6">MYND-type domain-containing protein</fullName>
    </recommendedName>
</protein>
<evidence type="ECO:0000259" key="6">
    <source>
        <dbReference type="PROSITE" id="PS50865"/>
    </source>
</evidence>
<keyword evidence="8" id="KW-1185">Reference proteome</keyword>
<dbReference type="InterPro" id="IPR038765">
    <property type="entry name" value="Papain-like_cys_pep_sf"/>
</dbReference>
<dbReference type="Pfam" id="PF01753">
    <property type="entry name" value="zf-MYND"/>
    <property type="match status" value="1"/>
</dbReference>
<dbReference type="SUPFAM" id="SSF54001">
    <property type="entry name" value="Cysteine proteinases"/>
    <property type="match status" value="1"/>
</dbReference>
<dbReference type="Gene3D" id="3.90.70.10">
    <property type="entry name" value="Cysteine proteinases"/>
    <property type="match status" value="1"/>
</dbReference>
<dbReference type="GO" id="GO:0004843">
    <property type="term" value="F:cysteine-type deubiquitinase activity"/>
    <property type="evidence" value="ECO:0007669"/>
    <property type="project" value="InterPro"/>
</dbReference>
<dbReference type="EMBL" id="KK103517">
    <property type="protein sequence ID" value="KIY95419.1"/>
    <property type="molecule type" value="Genomic_DNA"/>
</dbReference>
<feature type="region of interest" description="Disordered" evidence="5">
    <location>
        <begin position="65"/>
        <end position="129"/>
    </location>
</feature>
<keyword evidence="2 4" id="KW-0863">Zinc-finger</keyword>
<dbReference type="PANTHER" id="PTHR10237:SF14">
    <property type="entry name" value="MYND-TYPE DOMAIN-CONTAINING PROTEIN"/>
    <property type="match status" value="1"/>
</dbReference>
<evidence type="ECO:0000256" key="1">
    <source>
        <dbReference type="ARBA" id="ARBA00022723"/>
    </source>
</evidence>
<dbReference type="InterPro" id="IPR024119">
    <property type="entry name" value="TF_DEAF-1"/>
</dbReference>
<dbReference type="PROSITE" id="PS01360">
    <property type="entry name" value="ZF_MYND_1"/>
    <property type="match status" value="1"/>
</dbReference>
<dbReference type="OrthoDB" id="550254at2759"/>
<name>A0A0D2LUZ1_9CHLO</name>
<accession>A0A0D2LUZ1</accession>
<dbReference type="Gene3D" id="6.10.140.2220">
    <property type="match status" value="1"/>
</dbReference>
<evidence type="ECO:0000313" key="8">
    <source>
        <dbReference type="Proteomes" id="UP000054498"/>
    </source>
</evidence>
<dbReference type="GO" id="GO:0000981">
    <property type="term" value="F:DNA-binding transcription factor activity, RNA polymerase II-specific"/>
    <property type="evidence" value="ECO:0007669"/>
    <property type="project" value="TreeGrafter"/>
</dbReference>
<dbReference type="RefSeq" id="XP_013894439.1">
    <property type="nucleotide sequence ID" value="XM_014038985.1"/>
</dbReference>
<feature type="compositionally biased region" description="Low complexity" evidence="5">
    <location>
        <begin position="94"/>
        <end position="113"/>
    </location>
</feature>
<proteinExistence type="predicted"/>
<dbReference type="Proteomes" id="UP000054498">
    <property type="component" value="Unassembled WGS sequence"/>
</dbReference>
<feature type="compositionally biased region" description="Low complexity" evidence="5">
    <location>
        <begin position="66"/>
        <end position="77"/>
    </location>
</feature>
<dbReference type="GeneID" id="25729917"/>
<dbReference type="PANTHER" id="PTHR10237">
    <property type="entry name" value="DEFORMED EPIDERMAL AUTOREGULATORY FACTOR 1 HOMOLOG SUPPRESSIN"/>
    <property type="match status" value="1"/>
</dbReference>
<evidence type="ECO:0000256" key="5">
    <source>
        <dbReference type="SAM" id="MobiDB-lite"/>
    </source>
</evidence>
<evidence type="ECO:0000256" key="4">
    <source>
        <dbReference type="PROSITE-ProRule" id="PRU00134"/>
    </source>
</evidence>
<dbReference type="GO" id="GO:0005634">
    <property type="term" value="C:nucleus"/>
    <property type="evidence" value="ECO:0007669"/>
    <property type="project" value="TreeGrafter"/>
</dbReference>
<dbReference type="KEGG" id="mng:MNEG_12544"/>
<feature type="region of interest" description="Disordered" evidence="5">
    <location>
        <begin position="211"/>
        <end position="236"/>
    </location>
</feature>
<dbReference type="PROSITE" id="PS50865">
    <property type="entry name" value="ZF_MYND_2"/>
    <property type="match status" value="1"/>
</dbReference>
<evidence type="ECO:0000313" key="7">
    <source>
        <dbReference type="EMBL" id="KIY95419.1"/>
    </source>
</evidence>
<feature type="domain" description="MYND-type" evidence="6">
    <location>
        <begin position="140"/>
        <end position="177"/>
    </location>
</feature>
<gene>
    <name evidence="7" type="ORF">MNEG_12544</name>
</gene>
<evidence type="ECO:0000256" key="3">
    <source>
        <dbReference type="ARBA" id="ARBA00022833"/>
    </source>
</evidence>
<dbReference type="InterPro" id="IPR018200">
    <property type="entry name" value="USP_CS"/>
</dbReference>
<dbReference type="AlphaFoldDB" id="A0A0D2LUZ1"/>
<sequence length="296" mass="31180">MIPVLIVAPASVLVAVGIVLALVRWLHSEYRSPATASVSSFPSAVLQSRPSEPWWEAQQRALTNRAAAAAQAARGPSSGAGGGGSSSADHGHQQAHQQLHQQQRQQLQQLTHEQQQHPRDKGGLAGGDPMVAMSVGGSRCRACQAPTTTRCSKCKAVSYCSTSCQRQDWNRGHKYECQRLQNQQAVSAANRVAAAKGKLARQLAAHQAAQLAQQQRGAAGGGPAKAGQPQEPEEGAPVPQQVIFPYNAFLKLAAAGGGARRRAGPRGLINVGNSCYANATMQAFVFSLSRPATRSS</sequence>
<reference evidence="7 8" key="1">
    <citation type="journal article" date="2013" name="BMC Genomics">
        <title>Reconstruction of the lipid metabolism for the microalga Monoraphidium neglectum from its genome sequence reveals characteristics suitable for biofuel production.</title>
        <authorList>
            <person name="Bogen C."/>
            <person name="Al-Dilaimi A."/>
            <person name="Albersmeier A."/>
            <person name="Wichmann J."/>
            <person name="Grundmann M."/>
            <person name="Rupp O."/>
            <person name="Lauersen K.J."/>
            <person name="Blifernez-Klassen O."/>
            <person name="Kalinowski J."/>
            <person name="Goesmann A."/>
            <person name="Mussgnug J.H."/>
            <person name="Kruse O."/>
        </authorList>
    </citation>
    <scope>NUCLEOTIDE SEQUENCE [LARGE SCALE GENOMIC DNA]</scope>
    <source>
        <strain evidence="7 8">SAG 48.87</strain>
    </source>
</reference>
<keyword evidence="1" id="KW-0479">Metal-binding</keyword>
<keyword evidence="3" id="KW-0862">Zinc</keyword>
<dbReference type="PROSITE" id="PS00972">
    <property type="entry name" value="USP_1"/>
    <property type="match status" value="1"/>
</dbReference>